<evidence type="ECO:0000313" key="2">
    <source>
        <dbReference type="EMBL" id="GES81161.1"/>
    </source>
</evidence>
<feature type="region of interest" description="Disordered" evidence="1">
    <location>
        <begin position="1"/>
        <end position="26"/>
    </location>
</feature>
<organism evidence="2 3">
    <name type="scientific">Rhizophagus clarus</name>
    <dbReference type="NCBI Taxonomy" id="94130"/>
    <lineage>
        <taxon>Eukaryota</taxon>
        <taxon>Fungi</taxon>
        <taxon>Fungi incertae sedis</taxon>
        <taxon>Mucoromycota</taxon>
        <taxon>Glomeromycotina</taxon>
        <taxon>Glomeromycetes</taxon>
        <taxon>Glomerales</taxon>
        <taxon>Glomeraceae</taxon>
        <taxon>Rhizophagus</taxon>
    </lineage>
</organism>
<dbReference type="OrthoDB" id="10583437at2759"/>
<sequence length="232" mass="27070">MSSNVAISSTSSHRTHEVVVDQRNSRRKHLHYRGIGNLTSGIAGLQLQDKEIWMEGISDVPMDDLATDDDDEDMKYNELIKEMDSQFDKGIFDRRKDASHGESRTRDPASTPYTQKVLETIQNCKAEHKTLYLFIRRRRNILWRTRKSTSNDTRDITSLIHPKTAFDAELKSKSVMRLQKYDQSSKKQIIYIQGIGSFRCCNDEIEKRLSKILFARLWSLDTQWSMFDEKTD</sequence>
<dbReference type="AlphaFoldDB" id="A0A8H3L6E8"/>
<feature type="compositionally biased region" description="Polar residues" evidence="1">
    <location>
        <begin position="1"/>
        <end position="12"/>
    </location>
</feature>
<protein>
    <submittedName>
        <fullName evidence="2">Uncharacterized protein</fullName>
    </submittedName>
</protein>
<accession>A0A8H3L6E8</accession>
<name>A0A8H3L6E8_9GLOM</name>
<dbReference type="Proteomes" id="UP000615446">
    <property type="component" value="Unassembled WGS sequence"/>
</dbReference>
<gene>
    <name evidence="2" type="ORF">RCL2_000841800</name>
</gene>
<reference evidence="2" key="1">
    <citation type="submission" date="2019-10" db="EMBL/GenBank/DDBJ databases">
        <title>Conservation and host-specific expression of non-tandemly repeated heterogenous ribosome RNA gene in arbuscular mycorrhizal fungi.</title>
        <authorList>
            <person name="Maeda T."/>
            <person name="Kobayashi Y."/>
            <person name="Nakagawa T."/>
            <person name="Ezawa T."/>
            <person name="Yamaguchi K."/>
            <person name="Bino T."/>
            <person name="Nishimoto Y."/>
            <person name="Shigenobu S."/>
            <person name="Kawaguchi M."/>
        </authorList>
    </citation>
    <scope>NUCLEOTIDE SEQUENCE</scope>
    <source>
        <strain evidence="2">HR1</strain>
    </source>
</reference>
<feature type="compositionally biased region" description="Basic and acidic residues" evidence="1">
    <location>
        <begin position="14"/>
        <end position="24"/>
    </location>
</feature>
<dbReference type="EMBL" id="BLAL01000053">
    <property type="protein sequence ID" value="GES81161.1"/>
    <property type="molecule type" value="Genomic_DNA"/>
</dbReference>
<evidence type="ECO:0000313" key="3">
    <source>
        <dbReference type="Proteomes" id="UP000615446"/>
    </source>
</evidence>
<proteinExistence type="predicted"/>
<evidence type="ECO:0000256" key="1">
    <source>
        <dbReference type="SAM" id="MobiDB-lite"/>
    </source>
</evidence>
<comment type="caution">
    <text evidence="2">The sequence shown here is derived from an EMBL/GenBank/DDBJ whole genome shotgun (WGS) entry which is preliminary data.</text>
</comment>